<gene>
    <name evidence="4" type="ORF">Micbo1qcDRAFT_169520</name>
</gene>
<dbReference type="PANTHER" id="PTHR24198:SF165">
    <property type="entry name" value="ANKYRIN REPEAT-CONTAINING PROTEIN-RELATED"/>
    <property type="match status" value="1"/>
</dbReference>
<name>A0A136IK20_9PEZI</name>
<dbReference type="STRING" id="196109.A0A136IK20"/>
<keyword evidence="2 3" id="KW-0040">ANK repeat</keyword>
<evidence type="ECO:0000256" key="3">
    <source>
        <dbReference type="PROSITE-ProRule" id="PRU00023"/>
    </source>
</evidence>
<keyword evidence="1" id="KW-0677">Repeat</keyword>
<dbReference type="InterPro" id="IPR002110">
    <property type="entry name" value="Ankyrin_rpt"/>
</dbReference>
<evidence type="ECO:0000313" key="4">
    <source>
        <dbReference type="EMBL" id="KXJ85310.1"/>
    </source>
</evidence>
<dbReference type="EMBL" id="KQ964286">
    <property type="protein sequence ID" value="KXJ85310.1"/>
    <property type="molecule type" value="Genomic_DNA"/>
</dbReference>
<dbReference type="Proteomes" id="UP000070501">
    <property type="component" value="Unassembled WGS sequence"/>
</dbReference>
<organism evidence="4 5">
    <name type="scientific">Microdochium bolleyi</name>
    <dbReference type="NCBI Taxonomy" id="196109"/>
    <lineage>
        <taxon>Eukaryota</taxon>
        <taxon>Fungi</taxon>
        <taxon>Dikarya</taxon>
        <taxon>Ascomycota</taxon>
        <taxon>Pezizomycotina</taxon>
        <taxon>Sordariomycetes</taxon>
        <taxon>Xylariomycetidae</taxon>
        <taxon>Xylariales</taxon>
        <taxon>Microdochiaceae</taxon>
        <taxon>Microdochium</taxon>
    </lineage>
</organism>
<dbReference type="SUPFAM" id="SSF48403">
    <property type="entry name" value="Ankyrin repeat"/>
    <property type="match status" value="1"/>
</dbReference>
<dbReference type="Gene3D" id="1.25.40.20">
    <property type="entry name" value="Ankyrin repeat-containing domain"/>
    <property type="match status" value="1"/>
</dbReference>
<dbReference type="SMART" id="SM00248">
    <property type="entry name" value="ANK"/>
    <property type="match status" value="3"/>
</dbReference>
<proteinExistence type="predicted"/>
<evidence type="ECO:0000256" key="1">
    <source>
        <dbReference type="ARBA" id="ARBA00022737"/>
    </source>
</evidence>
<feature type="repeat" description="ANK" evidence="3">
    <location>
        <begin position="66"/>
        <end position="98"/>
    </location>
</feature>
<dbReference type="OrthoDB" id="195446at2759"/>
<protein>
    <submittedName>
        <fullName evidence="4">Ankyrin repeat-containing domain protein</fullName>
    </submittedName>
</protein>
<feature type="repeat" description="ANK" evidence="3">
    <location>
        <begin position="1"/>
        <end position="27"/>
    </location>
</feature>
<dbReference type="PROSITE" id="PS50088">
    <property type="entry name" value="ANK_REPEAT"/>
    <property type="match status" value="3"/>
</dbReference>
<dbReference type="PROSITE" id="PS50297">
    <property type="entry name" value="ANK_REP_REGION"/>
    <property type="match status" value="1"/>
</dbReference>
<dbReference type="AlphaFoldDB" id="A0A136IK20"/>
<dbReference type="Pfam" id="PF12796">
    <property type="entry name" value="Ank_2"/>
    <property type="match status" value="1"/>
</dbReference>
<evidence type="ECO:0000313" key="5">
    <source>
        <dbReference type="Proteomes" id="UP000070501"/>
    </source>
</evidence>
<reference evidence="5" key="1">
    <citation type="submission" date="2016-02" db="EMBL/GenBank/DDBJ databases">
        <title>Draft genome sequence of Microdochium bolleyi, a fungal endophyte of beachgrass.</title>
        <authorList>
            <consortium name="DOE Joint Genome Institute"/>
            <person name="David A.S."/>
            <person name="May G."/>
            <person name="Haridas S."/>
            <person name="Lim J."/>
            <person name="Wang M."/>
            <person name="Labutti K."/>
            <person name="Lipzen A."/>
            <person name="Barry K."/>
            <person name="Grigoriev I.V."/>
        </authorList>
    </citation>
    <scope>NUCLEOTIDE SEQUENCE [LARGE SCALE GENOMIC DNA]</scope>
    <source>
        <strain evidence="5">J235TASD1</strain>
    </source>
</reference>
<dbReference type="InterPro" id="IPR036770">
    <property type="entry name" value="Ankyrin_rpt-contain_sf"/>
</dbReference>
<feature type="non-terminal residue" evidence="4">
    <location>
        <position position="99"/>
    </location>
</feature>
<sequence length="99" mass="10629">MLAVRYGRSKIVWLLLQHGASIDMPEKHGLTALHVAAGLGKESPTAESLLWLLLESGANVHLRNNDGMTALDIAAKCGKVSSCWLLLQKGSTVTNTDFS</sequence>
<accession>A0A136IK20</accession>
<evidence type="ECO:0000256" key="2">
    <source>
        <dbReference type="ARBA" id="ARBA00023043"/>
    </source>
</evidence>
<keyword evidence="5" id="KW-1185">Reference proteome</keyword>
<dbReference type="InParanoid" id="A0A136IK20"/>
<dbReference type="PANTHER" id="PTHR24198">
    <property type="entry name" value="ANKYRIN REPEAT AND PROTEIN KINASE DOMAIN-CONTAINING PROTEIN"/>
    <property type="match status" value="1"/>
</dbReference>
<feature type="repeat" description="ANK" evidence="3">
    <location>
        <begin position="28"/>
        <end position="65"/>
    </location>
</feature>